<reference evidence="3" key="2">
    <citation type="submission" date="2025-09" db="UniProtKB">
        <authorList>
            <consortium name="Ensembl"/>
        </authorList>
    </citation>
    <scope>IDENTIFICATION</scope>
</reference>
<dbReference type="InterPro" id="IPR016187">
    <property type="entry name" value="CTDL_fold"/>
</dbReference>
<keyword evidence="1" id="KW-1015">Disulfide bond</keyword>
<dbReference type="PROSITE" id="PS00615">
    <property type="entry name" value="C_TYPE_LECTIN_1"/>
    <property type="match status" value="1"/>
</dbReference>
<dbReference type="InParanoid" id="A0A3Q1G3T5"/>
<protein>
    <recommendedName>
        <fullName evidence="2">C-type lectin domain-containing protein</fullName>
    </recommendedName>
</protein>
<dbReference type="InterPro" id="IPR016186">
    <property type="entry name" value="C-type_lectin-like/link_sf"/>
</dbReference>
<dbReference type="Pfam" id="PF00059">
    <property type="entry name" value="Lectin_C"/>
    <property type="match status" value="1"/>
</dbReference>
<name>A0A3Q1G3T5_9TELE</name>
<dbReference type="Proteomes" id="UP000257200">
    <property type="component" value="Unplaced"/>
</dbReference>
<dbReference type="PANTHER" id="PTHR22803">
    <property type="entry name" value="MANNOSE, PHOSPHOLIPASE, LECTIN RECEPTOR RELATED"/>
    <property type="match status" value="1"/>
</dbReference>
<feature type="domain" description="C-type lectin" evidence="2">
    <location>
        <begin position="47"/>
        <end position="164"/>
    </location>
</feature>
<dbReference type="AlphaFoldDB" id="A0A3Q1G3T5"/>
<dbReference type="SUPFAM" id="SSF56436">
    <property type="entry name" value="C-type lectin-like"/>
    <property type="match status" value="1"/>
</dbReference>
<reference evidence="3" key="1">
    <citation type="submission" date="2025-08" db="UniProtKB">
        <authorList>
            <consortium name="Ensembl"/>
        </authorList>
    </citation>
    <scope>IDENTIFICATION</scope>
</reference>
<dbReference type="SMART" id="SM00034">
    <property type="entry name" value="CLECT"/>
    <property type="match status" value="1"/>
</dbReference>
<dbReference type="CDD" id="cd00037">
    <property type="entry name" value="CLECT"/>
    <property type="match status" value="1"/>
</dbReference>
<dbReference type="Ensembl" id="ENSAPOT00000021018.1">
    <property type="protein sequence ID" value="ENSAPOP00000012980.1"/>
    <property type="gene ID" value="ENSAPOG00000015743.1"/>
</dbReference>
<evidence type="ECO:0000313" key="4">
    <source>
        <dbReference type="Proteomes" id="UP000257200"/>
    </source>
</evidence>
<accession>A0A3Q1G3T5</accession>
<dbReference type="PRINTS" id="PR01504">
    <property type="entry name" value="PNCREATITSAP"/>
</dbReference>
<dbReference type="FunCoup" id="A0A3Q1G3T5">
    <property type="interactions" value="823"/>
</dbReference>
<evidence type="ECO:0000313" key="3">
    <source>
        <dbReference type="Ensembl" id="ENSAPOP00000012980.1"/>
    </source>
</evidence>
<evidence type="ECO:0000256" key="1">
    <source>
        <dbReference type="ARBA" id="ARBA00023157"/>
    </source>
</evidence>
<dbReference type="GeneTree" id="ENSGT01150000286973"/>
<dbReference type="InterPro" id="IPR050111">
    <property type="entry name" value="C-type_lectin/snaclec_domain"/>
</dbReference>
<dbReference type="InterPro" id="IPR001304">
    <property type="entry name" value="C-type_lectin-like"/>
</dbReference>
<organism evidence="3 4">
    <name type="scientific">Acanthochromis polyacanthus</name>
    <name type="common">spiny chromis</name>
    <dbReference type="NCBI Taxonomy" id="80966"/>
    <lineage>
        <taxon>Eukaryota</taxon>
        <taxon>Metazoa</taxon>
        <taxon>Chordata</taxon>
        <taxon>Craniata</taxon>
        <taxon>Vertebrata</taxon>
        <taxon>Euteleostomi</taxon>
        <taxon>Actinopterygii</taxon>
        <taxon>Neopterygii</taxon>
        <taxon>Teleostei</taxon>
        <taxon>Neoteleostei</taxon>
        <taxon>Acanthomorphata</taxon>
        <taxon>Ovalentaria</taxon>
        <taxon>Pomacentridae</taxon>
        <taxon>Acanthochromis</taxon>
    </lineage>
</organism>
<sequence>MKNISCHVQRFNNVKVFVVFFDDLRAADEKPRGDCIQCGCPTSWYNFNGRCYKYILTPQKWFGAQVHCASMGANLVSIHSSHEQTFVTALISSFDPSERPTWIGFNDLFQEGRWTWSDGSEVNFVFWSTGEPNGGTGQNCVLNWGTNWKWIDYPCSYSFPFVCTLS</sequence>
<dbReference type="InterPro" id="IPR018378">
    <property type="entry name" value="C-type_lectin_CS"/>
</dbReference>
<dbReference type="STRING" id="80966.ENSAPOP00000012980"/>
<dbReference type="PROSITE" id="PS50041">
    <property type="entry name" value="C_TYPE_LECTIN_2"/>
    <property type="match status" value="1"/>
</dbReference>
<keyword evidence="4" id="KW-1185">Reference proteome</keyword>
<evidence type="ECO:0000259" key="2">
    <source>
        <dbReference type="PROSITE" id="PS50041"/>
    </source>
</evidence>
<proteinExistence type="predicted"/>
<dbReference type="Gene3D" id="3.10.100.10">
    <property type="entry name" value="Mannose-Binding Protein A, subunit A"/>
    <property type="match status" value="1"/>
</dbReference>